<dbReference type="AlphaFoldDB" id="A0A392R948"/>
<accession>A0A392R948</accession>
<dbReference type="Proteomes" id="UP000265520">
    <property type="component" value="Unassembled WGS sequence"/>
</dbReference>
<comment type="caution">
    <text evidence="1">The sequence shown here is derived from an EMBL/GenBank/DDBJ whole genome shotgun (WGS) entry which is preliminary data.</text>
</comment>
<organism evidence="1 2">
    <name type="scientific">Trifolium medium</name>
    <dbReference type="NCBI Taxonomy" id="97028"/>
    <lineage>
        <taxon>Eukaryota</taxon>
        <taxon>Viridiplantae</taxon>
        <taxon>Streptophyta</taxon>
        <taxon>Embryophyta</taxon>
        <taxon>Tracheophyta</taxon>
        <taxon>Spermatophyta</taxon>
        <taxon>Magnoliopsida</taxon>
        <taxon>eudicotyledons</taxon>
        <taxon>Gunneridae</taxon>
        <taxon>Pentapetalae</taxon>
        <taxon>rosids</taxon>
        <taxon>fabids</taxon>
        <taxon>Fabales</taxon>
        <taxon>Fabaceae</taxon>
        <taxon>Papilionoideae</taxon>
        <taxon>50 kb inversion clade</taxon>
        <taxon>NPAAA clade</taxon>
        <taxon>Hologalegina</taxon>
        <taxon>IRL clade</taxon>
        <taxon>Trifolieae</taxon>
        <taxon>Trifolium</taxon>
    </lineage>
</organism>
<protein>
    <submittedName>
        <fullName evidence="1">Uncharacterized protein</fullName>
    </submittedName>
</protein>
<name>A0A392R948_9FABA</name>
<dbReference type="EMBL" id="LXQA010201959">
    <property type="protein sequence ID" value="MCI33158.1"/>
    <property type="molecule type" value="Genomic_DNA"/>
</dbReference>
<sequence>CKSKEKLSKKSWSENFLLIKWCSGTCTPRRGTSALRRSVNNQ</sequence>
<feature type="non-terminal residue" evidence="1">
    <location>
        <position position="1"/>
    </location>
</feature>
<evidence type="ECO:0000313" key="1">
    <source>
        <dbReference type="EMBL" id="MCI33158.1"/>
    </source>
</evidence>
<reference evidence="1 2" key="1">
    <citation type="journal article" date="2018" name="Front. Plant Sci.">
        <title>Red Clover (Trifolium pratense) and Zigzag Clover (T. medium) - A Picture of Genomic Similarities and Differences.</title>
        <authorList>
            <person name="Dluhosova J."/>
            <person name="Istvanek J."/>
            <person name="Nedelnik J."/>
            <person name="Repkova J."/>
        </authorList>
    </citation>
    <scope>NUCLEOTIDE SEQUENCE [LARGE SCALE GENOMIC DNA]</scope>
    <source>
        <strain evidence="2">cv. 10/8</strain>
        <tissue evidence="1">Leaf</tissue>
    </source>
</reference>
<keyword evidence="2" id="KW-1185">Reference proteome</keyword>
<proteinExistence type="predicted"/>
<evidence type="ECO:0000313" key="2">
    <source>
        <dbReference type="Proteomes" id="UP000265520"/>
    </source>
</evidence>